<dbReference type="Proteomes" id="UP001642484">
    <property type="component" value="Unassembled WGS sequence"/>
</dbReference>
<organism evidence="2 3">
    <name type="scientific">Durusdinium trenchii</name>
    <dbReference type="NCBI Taxonomy" id="1381693"/>
    <lineage>
        <taxon>Eukaryota</taxon>
        <taxon>Sar</taxon>
        <taxon>Alveolata</taxon>
        <taxon>Dinophyceae</taxon>
        <taxon>Suessiales</taxon>
        <taxon>Symbiodiniaceae</taxon>
        <taxon>Durusdinium</taxon>
    </lineage>
</organism>
<proteinExistence type="predicted"/>
<feature type="region of interest" description="Disordered" evidence="1">
    <location>
        <begin position="1"/>
        <end position="22"/>
    </location>
</feature>
<name>A0ABP0L036_9DINO</name>
<gene>
    <name evidence="2" type="ORF">CCMP2556_LOCUS18706</name>
</gene>
<feature type="region of interest" description="Disordered" evidence="1">
    <location>
        <begin position="164"/>
        <end position="189"/>
    </location>
</feature>
<evidence type="ECO:0000256" key="1">
    <source>
        <dbReference type="SAM" id="MobiDB-lite"/>
    </source>
</evidence>
<keyword evidence="3" id="KW-1185">Reference proteome</keyword>
<feature type="region of interest" description="Disordered" evidence="1">
    <location>
        <begin position="231"/>
        <end position="255"/>
    </location>
</feature>
<evidence type="ECO:0000313" key="2">
    <source>
        <dbReference type="EMBL" id="CAK9032503.1"/>
    </source>
</evidence>
<accession>A0ABP0L036</accession>
<sequence>MNPLHRFSSTESDQLGPRTSINVTKQTRTTLKKPTEYFVEMSAWRADNPNQEPDPESVGWEEVDGKWVQGVNICTGRRGYFKRVCATDKSVNRVSELHSGEMEVSEEAVDKYEAYAVKQTTSKYKAIDVSELPIFQFMAPSGFSQKALPPLFSASSSSGAASHSQALVPLPAPTPAPLSGGDAEVDDDIKPSEVMHEPVRRDMSSGLLFAMPAATAKAKCLAATKAGAKASAKAHPKSHAKAKAKAQTNKRKKDTEPEIITMESVEEPAAKTRKTTDGDNAILTEFNGKLNRLKEEGFAMIQDNDQAVTEALKKGNKELMHLNQSIKTKIKSLGRRKDNPVMLKDGLDSLVDIISEFQIVCAGLIHLNIDDTEAPRFLQQKVCDGWKISEPLMKRAFKTAFMSHLKYSDWEAMCSSTRPALIEEFGDARGNDLFEMFLNEVVQRLLRSIPANKVTLDDSASNTQPLRQLLDHLLPQSFIDSRPISLTLKKIDIILNPTQHLPAEVKAATDMMQETAQSQVHADSGLAAVFCSISQGKQLRAQAIEFAESTSQKVEFVESISDSLKDLEALSSELNSTETKMTDCIDKLLDVTRLIKTSRSKAENDVVLNFLEKSGEQVIPIVKVIFKVFVSKVALPWFSTSLDLHSASPGKFCPMPALQMKQLAEMVASKLIPGSSSLSGSASKQISVLCELQKQMVAVDNIVAKHASGTLNTTEIFNCSNAFNAFVKTSSWELIFGNTSLLTTFENTTKMLMDLKGAKVKSEHDNLLQALGRLMCKVNNGADIQEADISSAETICAKLTGISSDSANPKAIATLSLSKWILLACKSHAAASAMDTTERSMLRGLLKPFFVLQQQHSSQTTSTEIDKTIEFICEILFDQLQSSKEFTESFEAKDAFLAACVKPFVDATRVLEARKGQYDKDAKPLANDLVGLLKGIPQPQMDSLKSFVNTAKKSEKILLQKTDNANSLLQSVALDVKEFACTPSDICPMQQELTSAQHAALTHLAELSAAVLLTTPQIMKWIESGGKAQGRFHELVSQIMAYSREKSLEINAGIQATLTSLI</sequence>
<reference evidence="2 3" key="1">
    <citation type="submission" date="2024-02" db="EMBL/GenBank/DDBJ databases">
        <authorList>
            <person name="Chen Y."/>
            <person name="Shah S."/>
            <person name="Dougan E. K."/>
            <person name="Thang M."/>
            <person name="Chan C."/>
        </authorList>
    </citation>
    <scope>NUCLEOTIDE SEQUENCE [LARGE SCALE GENOMIC DNA]</scope>
</reference>
<comment type="caution">
    <text evidence="2">The sequence shown here is derived from an EMBL/GenBank/DDBJ whole genome shotgun (WGS) entry which is preliminary data.</text>
</comment>
<dbReference type="EMBL" id="CAXAMN010010724">
    <property type="protein sequence ID" value="CAK9032503.1"/>
    <property type="molecule type" value="Genomic_DNA"/>
</dbReference>
<protein>
    <submittedName>
        <fullName evidence="2">Uncharacterized protein</fullName>
    </submittedName>
</protein>
<feature type="compositionally biased region" description="Polar residues" evidence="1">
    <location>
        <begin position="7"/>
        <end position="22"/>
    </location>
</feature>
<evidence type="ECO:0000313" key="3">
    <source>
        <dbReference type="Proteomes" id="UP001642484"/>
    </source>
</evidence>
<feature type="compositionally biased region" description="Basic residues" evidence="1">
    <location>
        <begin position="232"/>
        <end position="252"/>
    </location>
</feature>